<dbReference type="PANTHER" id="PTHR31087">
    <property type="match status" value="1"/>
</dbReference>
<evidence type="ECO:0000313" key="2">
    <source>
        <dbReference type="EnsemblPlants" id="OPUNC07G07500.1"/>
    </source>
</evidence>
<dbReference type="Gramene" id="OPUNC07G07500.1">
    <property type="protein sequence ID" value="OPUNC07G07500.1"/>
    <property type="gene ID" value="OPUNC07G07500"/>
</dbReference>
<dbReference type="Gene3D" id="2.40.160.200">
    <property type="entry name" value="LURP1-related"/>
    <property type="match status" value="1"/>
</dbReference>
<organism evidence="2">
    <name type="scientific">Oryza punctata</name>
    <name type="common">Red rice</name>
    <dbReference type="NCBI Taxonomy" id="4537"/>
    <lineage>
        <taxon>Eukaryota</taxon>
        <taxon>Viridiplantae</taxon>
        <taxon>Streptophyta</taxon>
        <taxon>Embryophyta</taxon>
        <taxon>Tracheophyta</taxon>
        <taxon>Spermatophyta</taxon>
        <taxon>Magnoliopsida</taxon>
        <taxon>Liliopsida</taxon>
        <taxon>Poales</taxon>
        <taxon>Poaceae</taxon>
        <taxon>BOP clade</taxon>
        <taxon>Oryzoideae</taxon>
        <taxon>Oryzeae</taxon>
        <taxon>Oryzinae</taxon>
        <taxon>Oryza</taxon>
    </lineage>
</organism>
<keyword evidence="3" id="KW-1185">Reference proteome</keyword>
<protein>
    <submittedName>
        <fullName evidence="2">Uncharacterized protein</fullName>
    </submittedName>
</protein>
<accession>A0A0E0LIP1</accession>
<name>A0A0E0LIP1_ORYPU</name>
<dbReference type="EnsemblPlants" id="OPUNC07G07500.1">
    <property type="protein sequence ID" value="OPUNC07G07500.1"/>
    <property type="gene ID" value="OPUNC07G07500"/>
</dbReference>
<dbReference type="HOGENOM" id="CLU_063146_5_1_1"/>
<sequence>MAAPPPMMPVVGQQFCQPHAVDLTVTRKAWSGFFKDDGGGFTVTDAAAYSLQYTWEVFRGDSKNASRLLFTVRRSSLLPQLKLEIDVFLAGNTMQNGCDFRIKCSSFSRSCILYIGNSNTPIAQINRKFSGFSDMIFGGSKFSVTVFPHVDYVFVMALVVILDAIARDIRLGAVIQISTSQRPDRSKR</sequence>
<dbReference type="SUPFAM" id="SSF54518">
    <property type="entry name" value="Tubby C-terminal domain-like"/>
    <property type="match status" value="1"/>
</dbReference>
<proteinExistence type="inferred from homology"/>
<comment type="similarity">
    <text evidence="1">Belongs to the LOR family.</text>
</comment>
<reference evidence="2" key="1">
    <citation type="submission" date="2015-04" db="UniProtKB">
        <authorList>
            <consortium name="EnsemblPlants"/>
        </authorList>
    </citation>
    <scope>IDENTIFICATION</scope>
</reference>
<reference evidence="2" key="2">
    <citation type="submission" date="2018-05" db="EMBL/GenBank/DDBJ databases">
        <title>OpunRS2 (Oryza punctata Reference Sequence Version 2).</title>
        <authorList>
            <person name="Zhang J."/>
            <person name="Kudrna D."/>
            <person name="Lee S."/>
            <person name="Talag J."/>
            <person name="Welchert J."/>
            <person name="Wing R.A."/>
        </authorList>
    </citation>
    <scope>NUCLEOTIDE SEQUENCE [LARGE SCALE GENOMIC DNA]</scope>
</reference>
<dbReference type="STRING" id="4537.A0A0E0LIP1"/>
<dbReference type="Pfam" id="PF04525">
    <property type="entry name" value="LOR"/>
    <property type="match status" value="1"/>
</dbReference>
<evidence type="ECO:0000313" key="3">
    <source>
        <dbReference type="Proteomes" id="UP000026962"/>
    </source>
</evidence>
<dbReference type="PANTHER" id="PTHR31087:SF58">
    <property type="entry name" value="OS07G0230700 PROTEIN"/>
    <property type="match status" value="1"/>
</dbReference>
<dbReference type="Proteomes" id="UP000026962">
    <property type="component" value="Chromosome 7"/>
</dbReference>
<dbReference type="InterPro" id="IPR025659">
    <property type="entry name" value="Tubby-like_C"/>
</dbReference>
<dbReference type="InterPro" id="IPR007612">
    <property type="entry name" value="LOR"/>
</dbReference>
<evidence type="ECO:0000256" key="1">
    <source>
        <dbReference type="ARBA" id="ARBA00005437"/>
    </source>
</evidence>
<dbReference type="eggNOG" id="ENOG502QUU9">
    <property type="taxonomic scope" value="Eukaryota"/>
</dbReference>
<dbReference type="InterPro" id="IPR038595">
    <property type="entry name" value="LOR_sf"/>
</dbReference>
<dbReference type="OMA" id="AKMHREH"/>
<dbReference type="AlphaFoldDB" id="A0A0E0LIP1"/>